<comment type="caution">
    <text evidence="1">The sequence shown here is derived from an EMBL/GenBank/DDBJ whole genome shotgun (WGS) entry which is preliminary data.</text>
</comment>
<organism evidence="1 2">
    <name type="scientific">Suillus discolor</name>
    <dbReference type="NCBI Taxonomy" id="1912936"/>
    <lineage>
        <taxon>Eukaryota</taxon>
        <taxon>Fungi</taxon>
        <taxon>Dikarya</taxon>
        <taxon>Basidiomycota</taxon>
        <taxon>Agaricomycotina</taxon>
        <taxon>Agaricomycetes</taxon>
        <taxon>Agaricomycetidae</taxon>
        <taxon>Boletales</taxon>
        <taxon>Suillineae</taxon>
        <taxon>Suillaceae</taxon>
        <taxon>Suillus</taxon>
    </lineage>
</organism>
<evidence type="ECO:0000313" key="2">
    <source>
        <dbReference type="Proteomes" id="UP000823399"/>
    </source>
</evidence>
<dbReference type="RefSeq" id="XP_041293122.1">
    <property type="nucleotide sequence ID" value="XM_041441478.1"/>
</dbReference>
<sequence length="471" mass="52653">MTQSLKFFGFPQMWVFKRRQGGGEGSACRESMMARSVSTSSMQRCFANQDARRALADQIPLSDLHTLSQTTSGLRLEVTHEIQQHFDNILGAFTSTHCAHFHGVLHSVRGIIMGSCALEMLLGHGGTLIPRLAPRDLNIVVPHARLPLIEVFIVNTMGFQPIPVTLHATLALHVGKFRRYHAGGHIITVSEACMGVDALHVVLNGPTTADMMFMLCGGLTTFYPELTLNRFTVCSQNGRLIAPNQVPPAPLFGEELQTIPEWRLDMDCINRRCRYRLQATFANEDIPPLFMPQYHADIKQLAVGITNHSPRYRRIYQGLLYATGYTRPYLVPVPVQDGISTCGTLEELKVNYWVHQHTFSATTASRAALQQQFVPQPDFAVPQEIVYMFFFEDHTNNPPHNMLVNCIAPPMVTQVSFDGNLLIVKERRGSLVNITEQDIGLVTLLLQRCEFILMVSDESGVLTPLSSMHIA</sequence>
<reference evidence="1" key="1">
    <citation type="journal article" date="2020" name="New Phytol.">
        <title>Comparative genomics reveals dynamic genome evolution in host specialist ectomycorrhizal fungi.</title>
        <authorList>
            <person name="Lofgren L.A."/>
            <person name="Nguyen N.H."/>
            <person name="Vilgalys R."/>
            <person name="Ruytinx J."/>
            <person name="Liao H.L."/>
            <person name="Branco S."/>
            <person name="Kuo A."/>
            <person name="LaButti K."/>
            <person name="Lipzen A."/>
            <person name="Andreopoulos W."/>
            <person name="Pangilinan J."/>
            <person name="Riley R."/>
            <person name="Hundley H."/>
            <person name="Na H."/>
            <person name="Barry K."/>
            <person name="Grigoriev I.V."/>
            <person name="Stajich J.E."/>
            <person name="Kennedy P.G."/>
        </authorList>
    </citation>
    <scope>NUCLEOTIDE SEQUENCE</scope>
    <source>
        <strain evidence="1">FC423</strain>
    </source>
</reference>
<proteinExistence type="predicted"/>
<accession>A0A9P7F8L3</accession>
<dbReference type="AlphaFoldDB" id="A0A9P7F8L3"/>
<dbReference type="OrthoDB" id="2642758at2759"/>
<dbReference type="EMBL" id="JABBWM010000026">
    <property type="protein sequence ID" value="KAG2108752.1"/>
    <property type="molecule type" value="Genomic_DNA"/>
</dbReference>
<name>A0A9P7F8L3_9AGAM</name>
<keyword evidence="2" id="KW-1185">Reference proteome</keyword>
<gene>
    <name evidence="1" type="ORF">F5147DRAFT_773560</name>
</gene>
<evidence type="ECO:0000313" key="1">
    <source>
        <dbReference type="EMBL" id="KAG2108752.1"/>
    </source>
</evidence>
<protein>
    <submittedName>
        <fullName evidence="1">Uncharacterized protein</fullName>
    </submittedName>
</protein>
<dbReference type="GeneID" id="64703737"/>
<dbReference type="Proteomes" id="UP000823399">
    <property type="component" value="Unassembled WGS sequence"/>
</dbReference>